<dbReference type="InterPro" id="IPR016035">
    <property type="entry name" value="Acyl_Trfase/lysoPLipase"/>
</dbReference>
<dbReference type="SUPFAM" id="SSF52151">
    <property type="entry name" value="FabD/lysophospholipase-like"/>
    <property type="match status" value="1"/>
</dbReference>
<dbReference type="PIRSF" id="PIRSF000446">
    <property type="entry name" value="Mct"/>
    <property type="match status" value="1"/>
</dbReference>
<dbReference type="InterPro" id="IPR050858">
    <property type="entry name" value="Mal-CoA-ACP_Trans/PKS_FabD"/>
</dbReference>
<dbReference type="GO" id="GO:0006633">
    <property type="term" value="P:fatty acid biosynthetic process"/>
    <property type="evidence" value="ECO:0007669"/>
    <property type="project" value="TreeGrafter"/>
</dbReference>
<evidence type="ECO:0000256" key="1">
    <source>
        <dbReference type="ARBA" id="ARBA00022679"/>
    </source>
</evidence>
<dbReference type="Pfam" id="PF00698">
    <property type="entry name" value="Acyl_transf_1"/>
    <property type="match status" value="1"/>
</dbReference>
<dbReference type="RefSeq" id="WP_096182128.1">
    <property type="nucleotide sequence ID" value="NZ_BDUF01000057.1"/>
</dbReference>
<evidence type="ECO:0000256" key="3">
    <source>
        <dbReference type="ARBA" id="ARBA00048462"/>
    </source>
</evidence>
<dbReference type="GO" id="GO:0005829">
    <property type="term" value="C:cytosol"/>
    <property type="evidence" value="ECO:0007669"/>
    <property type="project" value="TreeGrafter"/>
</dbReference>
<dbReference type="GO" id="GO:0004314">
    <property type="term" value="F:[acyl-carrier-protein] S-malonyltransferase activity"/>
    <property type="evidence" value="ECO:0007669"/>
    <property type="project" value="UniProtKB-EC"/>
</dbReference>
<dbReference type="PANTHER" id="PTHR42681:SF1">
    <property type="entry name" value="MALONYL-COA-ACYL CARRIER PROTEIN TRANSACYLASE, MITOCHONDRIAL"/>
    <property type="match status" value="1"/>
</dbReference>
<gene>
    <name evidence="7" type="ORF">EFBL_2029</name>
</gene>
<dbReference type="InterPro" id="IPR014043">
    <property type="entry name" value="Acyl_transferase_dom"/>
</dbReference>
<dbReference type="InterPro" id="IPR024925">
    <property type="entry name" value="Malonyl_CoA-ACP_transAc"/>
</dbReference>
<dbReference type="NCBIfam" id="TIGR00128">
    <property type="entry name" value="fabD"/>
    <property type="match status" value="1"/>
</dbReference>
<keyword evidence="8" id="KW-1185">Reference proteome</keyword>
<dbReference type="SMART" id="SM00827">
    <property type="entry name" value="PKS_AT"/>
    <property type="match status" value="1"/>
</dbReference>
<dbReference type="FunFam" id="3.30.70.250:FF:000001">
    <property type="entry name" value="Malonyl CoA-acyl carrier protein transacylase"/>
    <property type="match status" value="1"/>
</dbReference>
<dbReference type="OrthoDB" id="9805460at2"/>
<dbReference type="InterPro" id="IPR001227">
    <property type="entry name" value="Ac_transferase_dom_sf"/>
</dbReference>
<dbReference type="EC" id="2.3.1.39" evidence="4"/>
<dbReference type="AlphaFoldDB" id="A0A292YDN6"/>
<comment type="similarity">
    <text evidence="4">Belongs to the fabD family.</text>
</comment>
<name>A0A292YDN6_9BACL</name>
<evidence type="ECO:0000313" key="8">
    <source>
        <dbReference type="Proteomes" id="UP000217785"/>
    </source>
</evidence>
<keyword evidence="2 4" id="KW-0012">Acyltransferase</keyword>
<accession>A0A292YDN6</accession>
<dbReference type="Gene3D" id="3.40.366.10">
    <property type="entry name" value="Malonyl-Coenzyme A Acyl Carrier Protein, domain 2"/>
    <property type="match status" value="1"/>
</dbReference>
<proteinExistence type="inferred from homology"/>
<sequence>MTKLAFVFPGQGTQAVGMGKEMADAYPEARSVFEEADEALGFSLSEIIFQGPEEKLRLTYYTQPAILTTSIAMYRVFEKAGFQPAYAAGHSLGEYSALVVAGAIDFADAVKVVHARGKLMDEAVPAGRGAMSAIIGGDRASIRSICEQVSQSTGVVELANINCPGQIVISGLAEAVAKAGEQLADAGLRVIPLVVSGPFHSSLMQPAAEKLIDVLDDVTVRDARIPVIANVSAKPVISADEIRGALYEQVASSVLWEDSVAYMLEQGVDTFVEIGPGQVLSGLIKKVSRRTPTLSIQDPASFDKTVSILKGDS</sequence>
<organism evidence="7 8">
    <name type="scientific">Effusibacillus lacus</name>
    <dbReference type="NCBI Taxonomy" id="1348429"/>
    <lineage>
        <taxon>Bacteria</taxon>
        <taxon>Bacillati</taxon>
        <taxon>Bacillota</taxon>
        <taxon>Bacilli</taxon>
        <taxon>Bacillales</taxon>
        <taxon>Alicyclobacillaceae</taxon>
        <taxon>Effusibacillus</taxon>
    </lineage>
</organism>
<protein>
    <recommendedName>
        <fullName evidence="4">Malonyl CoA-acyl carrier protein transacylase</fullName>
        <ecNumber evidence="4">2.3.1.39</ecNumber>
    </recommendedName>
</protein>
<feature type="active site" evidence="5">
    <location>
        <position position="200"/>
    </location>
</feature>
<dbReference type="InterPro" id="IPR004410">
    <property type="entry name" value="Malonyl_CoA-ACP_transAc_FabD"/>
</dbReference>
<evidence type="ECO:0000256" key="5">
    <source>
        <dbReference type="PIRSR" id="PIRSR000446-1"/>
    </source>
</evidence>
<keyword evidence="1 4" id="KW-0808">Transferase</keyword>
<feature type="active site" evidence="5">
    <location>
        <position position="91"/>
    </location>
</feature>
<evidence type="ECO:0000259" key="6">
    <source>
        <dbReference type="SMART" id="SM00827"/>
    </source>
</evidence>
<dbReference type="PANTHER" id="PTHR42681">
    <property type="entry name" value="MALONYL-COA-ACYL CARRIER PROTEIN TRANSACYLASE, MITOCHONDRIAL"/>
    <property type="match status" value="1"/>
</dbReference>
<evidence type="ECO:0000256" key="2">
    <source>
        <dbReference type="ARBA" id="ARBA00023315"/>
    </source>
</evidence>
<feature type="domain" description="Malonyl-CoA:ACP transacylase (MAT)" evidence="6">
    <location>
        <begin position="7"/>
        <end position="313"/>
    </location>
</feature>
<dbReference type="InterPro" id="IPR016036">
    <property type="entry name" value="Malonyl_transacylase_ACP-bd"/>
</dbReference>
<comment type="catalytic activity">
    <reaction evidence="3 4">
        <text>holo-[ACP] + malonyl-CoA = malonyl-[ACP] + CoA</text>
        <dbReference type="Rhea" id="RHEA:41792"/>
        <dbReference type="Rhea" id="RHEA-COMP:9623"/>
        <dbReference type="Rhea" id="RHEA-COMP:9685"/>
        <dbReference type="ChEBI" id="CHEBI:57287"/>
        <dbReference type="ChEBI" id="CHEBI:57384"/>
        <dbReference type="ChEBI" id="CHEBI:64479"/>
        <dbReference type="ChEBI" id="CHEBI:78449"/>
        <dbReference type="EC" id="2.3.1.39"/>
    </reaction>
</comment>
<evidence type="ECO:0000256" key="4">
    <source>
        <dbReference type="PIRNR" id="PIRNR000446"/>
    </source>
</evidence>
<dbReference type="Gene3D" id="3.30.70.250">
    <property type="entry name" value="Malonyl-CoA ACP transacylase, ACP-binding"/>
    <property type="match status" value="1"/>
</dbReference>
<dbReference type="Proteomes" id="UP000217785">
    <property type="component" value="Unassembled WGS sequence"/>
</dbReference>
<evidence type="ECO:0000313" key="7">
    <source>
        <dbReference type="EMBL" id="GAX90402.1"/>
    </source>
</evidence>
<reference evidence="8" key="1">
    <citation type="submission" date="2017-07" db="EMBL/GenBank/DDBJ databases">
        <title>Draft genome sequence of Effusibacillus lacus strain skLN1.</title>
        <authorList>
            <person name="Watanabe M."/>
            <person name="Kojima H."/>
            <person name="Fukui M."/>
        </authorList>
    </citation>
    <scope>NUCLEOTIDE SEQUENCE [LARGE SCALE GENOMIC DNA]</scope>
    <source>
        <strain evidence="8">skLN1</strain>
    </source>
</reference>
<dbReference type="EMBL" id="BDUF01000057">
    <property type="protein sequence ID" value="GAX90402.1"/>
    <property type="molecule type" value="Genomic_DNA"/>
</dbReference>
<dbReference type="SUPFAM" id="SSF55048">
    <property type="entry name" value="Probable ACP-binding domain of malonyl-CoA ACP transacylase"/>
    <property type="match status" value="1"/>
</dbReference>
<comment type="caution">
    <text evidence="7">The sequence shown here is derived from an EMBL/GenBank/DDBJ whole genome shotgun (WGS) entry which is preliminary data.</text>
</comment>